<keyword evidence="3" id="KW-1185">Reference proteome</keyword>
<proteinExistence type="predicted"/>
<feature type="domain" description="NACHT" evidence="1">
    <location>
        <begin position="87"/>
        <end position="204"/>
    </location>
</feature>
<organism evidence="2 3">
    <name type="scientific">Nostoc punctiforme FACHB-252</name>
    <dbReference type="NCBI Taxonomy" id="1357509"/>
    <lineage>
        <taxon>Bacteria</taxon>
        <taxon>Bacillati</taxon>
        <taxon>Cyanobacteriota</taxon>
        <taxon>Cyanophyceae</taxon>
        <taxon>Nostocales</taxon>
        <taxon>Nostocaceae</taxon>
        <taxon>Nostoc</taxon>
    </lineage>
</organism>
<dbReference type="RefSeq" id="WP_190952941.1">
    <property type="nucleotide sequence ID" value="NZ_JACJTC010000059.1"/>
</dbReference>
<comment type="caution">
    <text evidence="2">The sequence shown here is derived from an EMBL/GenBank/DDBJ whole genome shotgun (WGS) entry which is preliminary data.</text>
</comment>
<dbReference type="Pfam" id="PF22727">
    <property type="entry name" value="NCH2"/>
    <property type="match status" value="1"/>
</dbReference>
<accession>A0ABR8HLN2</accession>
<name>A0ABR8HLN2_NOSPU</name>
<sequence length="665" mass="77743">MRSRIYDNIQSLHGTMPLWGVDYWVPLGDLFVDVNILEQVSSGRRSELDDLWQDFRTRNSNYRSLDRIGLGKEQSRVSGLAVLNRNTNLMVVGKPGSGKTTYLQKIVSECNNGKLQAQRIPVLIKLREFVDDGRKYAYNLEQFLGQLWRLSNADIELVLSQGRALVLLDGLDEVTGEAGKQIANEIERFARAYPQVQVVVTCRTQSQESRFERFDYVEVADFNEEQVRAFAVHWFWTVCVDAGNGETKTQEFLKQLFREENKAIRELAITPILLSLTCAVFQQTGKFYSKRSKLYEEGLELLLVQWDKLRSVERDEIYRDLSLDRKLELLSYVAVKKFEQEQYVLFEQEELEGYIREFMGIERRDSRGVLRAIASQHGLLIERSHKVWSFSHLTFQEYLVAKWFCKAQKWDLLASHVGQQYWQEVFFTAIELGNKPEEYDEIFHVIKIETDKIMIDNELQIFLTWLNEKSSSLHTKIKPAAIRALYLSMLDPDIEISNELPKSIDPKVRNIILDKYKFDVNIDNPWEITLDFALNPSKFPDFAEIGIAQELHPEFAKILIQFSNLVSDRYHNKERFSTWWLLHGHEWDKSYRNVLIKYRNICHVRKFSLSQKKKISSYCYANQLLMDCLNKVTILNQKIREQIEATLLLPIGEIKKANANNKPSN</sequence>
<dbReference type="InterPro" id="IPR054501">
    <property type="entry name" value="NCH2"/>
</dbReference>
<reference evidence="2 3" key="1">
    <citation type="journal article" date="2020" name="ISME J.">
        <title>Comparative genomics reveals insights into cyanobacterial evolution and habitat adaptation.</title>
        <authorList>
            <person name="Chen M.Y."/>
            <person name="Teng W.K."/>
            <person name="Zhao L."/>
            <person name="Hu C.X."/>
            <person name="Zhou Y.K."/>
            <person name="Han B.P."/>
            <person name="Song L.R."/>
            <person name="Shu W.S."/>
        </authorList>
    </citation>
    <scope>NUCLEOTIDE SEQUENCE [LARGE SCALE GENOMIC DNA]</scope>
    <source>
        <strain evidence="2 3">FACHB-252</strain>
    </source>
</reference>
<evidence type="ECO:0000313" key="3">
    <source>
        <dbReference type="Proteomes" id="UP000606396"/>
    </source>
</evidence>
<dbReference type="PANTHER" id="PTHR46844:SF1">
    <property type="entry name" value="SLR5058 PROTEIN"/>
    <property type="match status" value="1"/>
</dbReference>
<dbReference type="PANTHER" id="PTHR46844">
    <property type="entry name" value="SLR5058 PROTEIN"/>
    <property type="match status" value="1"/>
</dbReference>
<evidence type="ECO:0000259" key="1">
    <source>
        <dbReference type="PROSITE" id="PS50837"/>
    </source>
</evidence>
<dbReference type="Pfam" id="PF05729">
    <property type="entry name" value="NACHT"/>
    <property type="match status" value="1"/>
</dbReference>
<protein>
    <submittedName>
        <fullName evidence="2">NACHT domain-containing protein</fullName>
    </submittedName>
</protein>
<gene>
    <name evidence="2" type="ORF">H6G94_35780</name>
</gene>
<dbReference type="InterPro" id="IPR007111">
    <property type="entry name" value="NACHT_NTPase"/>
</dbReference>
<dbReference type="SUPFAM" id="SSF52540">
    <property type="entry name" value="P-loop containing nucleoside triphosphate hydrolases"/>
    <property type="match status" value="1"/>
</dbReference>
<dbReference type="PROSITE" id="PS50837">
    <property type="entry name" value="NACHT"/>
    <property type="match status" value="1"/>
</dbReference>
<dbReference type="Proteomes" id="UP000606396">
    <property type="component" value="Unassembled WGS sequence"/>
</dbReference>
<dbReference type="EMBL" id="JACJTC010000059">
    <property type="protein sequence ID" value="MBD2616517.1"/>
    <property type="molecule type" value="Genomic_DNA"/>
</dbReference>
<dbReference type="InterPro" id="IPR027417">
    <property type="entry name" value="P-loop_NTPase"/>
</dbReference>
<evidence type="ECO:0000313" key="2">
    <source>
        <dbReference type="EMBL" id="MBD2616517.1"/>
    </source>
</evidence>
<dbReference type="Gene3D" id="3.40.50.300">
    <property type="entry name" value="P-loop containing nucleotide triphosphate hydrolases"/>
    <property type="match status" value="1"/>
</dbReference>